<reference evidence="1 2" key="1">
    <citation type="submission" date="2020-06" db="EMBL/GenBank/DDBJ databases">
        <title>Schlegella sp. ID0723 isolated from air conditioner.</title>
        <authorList>
            <person name="Kim D.Y."/>
            <person name="Kim D.-U."/>
        </authorList>
    </citation>
    <scope>NUCLEOTIDE SEQUENCE [LARGE SCALE GENOMIC DNA]</scope>
    <source>
        <strain evidence="1 2">ID0723</strain>
    </source>
</reference>
<protein>
    <submittedName>
        <fullName evidence="1">PRTRC system protein F</fullName>
    </submittedName>
</protein>
<comment type="caution">
    <text evidence="1">The sequence shown here is derived from an EMBL/GenBank/DDBJ whole genome shotgun (WGS) entry which is preliminary data.</text>
</comment>
<accession>A0A7Y6NST9</accession>
<gene>
    <name evidence="1" type="ORF">HQN59_23315</name>
</gene>
<proteinExistence type="predicted"/>
<evidence type="ECO:0000313" key="1">
    <source>
        <dbReference type="EMBL" id="NUZ08679.1"/>
    </source>
</evidence>
<dbReference type="RefSeq" id="WP_176071539.1">
    <property type="nucleotide sequence ID" value="NZ_JABWMJ010000015.1"/>
</dbReference>
<dbReference type="EMBL" id="JABWMJ010000015">
    <property type="protein sequence ID" value="NUZ08679.1"/>
    <property type="molecule type" value="Genomic_DNA"/>
</dbReference>
<name>A0A7Y6NST9_9BURK</name>
<evidence type="ECO:0000313" key="2">
    <source>
        <dbReference type="Proteomes" id="UP000529637"/>
    </source>
</evidence>
<dbReference type="InterPro" id="IPR022283">
    <property type="entry name" value="PRTRC_protein-F"/>
</dbReference>
<sequence>MLTLPSLDARIPHKLVPQTSRRRGAAFARTLLRAGVVDAALLPARPSADHLRTCQSVLEGWVLRELGGLRMLRPYFAMHLRDGDADAGSGQQPSCVVEWGGESFGVRMVGPALESLERHRPRLGMTVLRALERCAWRTLPIYTPAVVMECASDTYWYGEFDEEAAIEEACGDDAAERESMRESMVTRAMFNATFPAWALGSRTRSLGRRTLRQLAEAADDRRIGDVIECVLRLLAVDLPDYDWSMREGRFVGFSGVLAWGPKDELTTRVLDDYEQMVGESGDYFEPCGEETIGAGDHAALAGWFDRLRTWCAGVKALDELTFRLTDGDWTTQKRGSR</sequence>
<keyword evidence="2" id="KW-1185">Reference proteome</keyword>
<dbReference type="Proteomes" id="UP000529637">
    <property type="component" value="Unassembled WGS sequence"/>
</dbReference>
<dbReference type="Pfam" id="PF14456">
    <property type="entry name" value="alpha-hel2"/>
    <property type="match status" value="1"/>
</dbReference>
<dbReference type="NCBIfam" id="TIGR03742">
    <property type="entry name" value="PRTRC_F"/>
    <property type="match status" value="1"/>
</dbReference>
<organism evidence="1 2">
    <name type="scientific">Piscinibacter koreensis</name>
    <dbReference type="NCBI Taxonomy" id="2742824"/>
    <lineage>
        <taxon>Bacteria</taxon>
        <taxon>Pseudomonadati</taxon>
        <taxon>Pseudomonadota</taxon>
        <taxon>Betaproteobacteria</taxon>
        <taxon>Burkholderiales</taxon>
        <taxon>Sphaerotilaceae</taxon>
        <taxon>Piscinibacter</taxon>
    </lineage>
</organism>
<dbReference type="AlphaFoldDB" id="A0A7Y6NST9"/>